<protein>
    <submittedName>
        <fullName evidence="1">Uncharacterized protein</fullName>
    </submittedName>
</protein>
<reference evidence="1 2" key="1">
    <citation type="submission" date="2018-10" db="EMBL/GenBank/DDBJ databases">
        <authorList>
            <consortium name="Pathogen Informatics"/>
        </authorList>
    </citation>
    <scope>NUCLEOTIDE SEQUENCE [LARGE SCALE GENOMIC DNA]</scope>
</reference>
<dbReference type="AlphaFoldDB" id="A0A0R3UMV4"/>
<keyword evidence="2" id="KW-1185">Reference proteome</keyword>
<name>A0A0R3UMV4_MESCO</name>
<accession>A0A0R3UMV4</accession>
<proteinExistence type="predicted"/>
<evidence type="ECO:0000313" key="2">
    <source>
        <dbReference type="Proteomes" id="UP000267029"/>
    </source>
</evidence>
<dbReference type="EMBL" id="UXSR01005639">
    <property type="protein sequence ID" value="VDD83091.1"/>
    <property type="molecule type" value="Genomic_DNA"/>
</dbReference>
<organism evidence="1 2">
    <name type="scientific">Mesocestoides corti</name>
    <name type="common">Flatworm</name>
    <dbReference type="NCBI Taxonomy" id="53468"/>
    <lineage>
        <taxon>Eukaryota</taxon>
        <taxon>Metazoa</taxon>
        <taxon>Spiralia</taxon>
        <taxon>Lophotrochozoa</taxon>
        <taxon>Platyhelminthes</taxon>
        <taxon>Cestoda</taxon>
        <taxon>Eucestoda</taxon>
        <taxon>Cyclophyllidea</taxon>
        <taxon>Mesocestoididae</taxon>
        <taxon>Mesocestoides</taxon>
    </lineage>
</organism>
<gene>
    <name evidence="1" type="ORF">MCOS_LOCUS9094</name>
</gene>
<sequence>MMASTDSATRICYSTTPKRGLLDYLPTYEIGNSYCGFAEPFHNTSVKKQLSHAGPFCAFSNCPIKRLNSTCRKVGGGDMSGLCPLNWSAYSDKKVTITTKRSKRSSLGRVLINAKRKGLVKHDLKRQLRTELPRPKASVQTSVIDCLAEEKDGLSLAPN</sequence>
<evidence type="ECO:0000313" key="1">
    <source>
        <dbReference type="EMBL" id="VDD83091.1"/>
    </source>
</evidence>
<dbReference type="Proteomes" id="UP000267029">
    <property type="component" value="Unassembled WGS sequence"/>
</dbReference>